<dbReference type="GO" id="GO:0051287">
    <property type="term" value="F:NAD binding"/>
    <property type="evidence" value="ECO:0007669"/>
    <property type="project" value="InterPro"/>
</dbReference>
<dbReference type="SUPFAM" id="SSF48179">
    <property type="entry name" value="6-phosphogluconate dehydrogenase C-terminal domain-like"/>
    <property type="match status" value="1"/>
</dbReference>
<name>A0A0W1R3N5_9EURY</name>
<dbReference type="RefSeq" id="WP_058583573.1">
    <property type="nucleotide sequence ID" value="NZ_LOPU01000040.1"/>
</dbReference>
<dbReference type="InterPro" id="IPR036291">
    <property type="entry name" value="NAD(P)-bd_dom_sf"/>
</dbReference>
<keyword evidence="6" id="KW-1185">Reference proteome</keyword>
<dbReference type="InterPro" id="IPR008927">
    <property type="entry name" value="6-PGluconate_DH-like_C_sf"/>
</dbReference>
<organism evidence="5 6">
    <name type="scientific">Haloprofundus marisrubri</name>
    <dbReference type="NCBI Taxonomy" id="1514971"/>
    <lineage>
        <taxon>Archaea</taxon>
        <taxon>Methanobacteriati</taxon>
        <taxon>Methanobacteriota</taxon>
        <taxon>Stenosarchaea group</taxon>
        <taxon>Halobacteria</taxon>
        <taxon>Halobacteriales</taxon>
        <taxon>Haloferacaceae</taxon>
        <taxon>Haloprofundus</taxon>
    </lineage>
</organism>
<dbReference type="Proteomes" id="UP000054387">
    <property type="component" value="Unassembled WGS sequence"/>
</dbReference>
<dbReference type="AlphaFoldDB" id="A0A0W1R3N5"/>
<dbReference type="Pfam" id="PF03446">
    <property type="entry name" value="NAD_binding_2"/>
    <property type="match status" value="1"/>
</dbReference>
<reference evidence="5 6" key="1">
    <citation type="submission" date="2015-12" db="EMBL/GenBank/DDBJ databases">
        <title>Haloprofundus marisrubri gen. nov., sp. nov., an extremely halophilic archaeon isolated from the Discovery deep brine-seawater interface in the Red Sea.</title>
        <authorList>
            <person name="Zhang G."/>
            <person name="Stingl U."/>
            <person name="Rashid M."/>
        </authorList>
    </citation>
    <scope>NUCLEOTIDE SEQUENCE [LARGE SCALE GENOMIC DNA]</scope>
    <source>
        <strain evidence="5 6">SB9</strain>
    </source>
</reference>
<dbReference type="PANTHER" id="PTHR22981:SF7">
    <property type="entry name" value="3-HYDROXYISOBUTYRATE DEHYDROGENASE, MITOCHONDRIAL"/>
    <property type="match status" value="1"/>
</dbReference>
<evidence type="ECO:0000313" key="6">
    <source>
        <dbReference type="Proteomes" id="UP000054387"/>
    </source>
</evidence>
<dbReference type="Gene3D" id="1.10.1040.10">
    <property type="entry name" value="N-(1-d-carboxylethyl)-l-norvaline Dehydrogenase, domain 2"/>
    <property type="match status" value="1"/>
</dbReference>
<dbReference type="InterPro" id="IPR013328">
    <property type="entry name" value="6PGD_dom2"/>
</dbReference>
<feature type="domain" description="3-hydroxyisobutyrate dehydrogenase-like NAD-binding" evidence="4">
    <location>
        <begin position="162"/>
        <end position="281"/>
    </location>
</feature>
<dbReference type="STRING" id="1514971.AUR64_02560"/>
<evidence type="ECO:0008006" key="7">
    <source>
        <dbReference type="Google" id="ProtNLM"/>
    </source>
</evidence>
<dbReference type="SUPFAM" id="SSF51735">
    <property type="entry name" value="NAD(P)-binding Rossmann-fold domains"/>
    <property type="match status" value="1"/>
</dbReference>
<dbReference type="PANTHER" id="PTHR22981">
    <property type="entry name" value="3-HYDROXYISOBUTYRATE DEHYDROGENASE-RELATED"/>
    <property type="match status" value="1"/>
</dbReference>
<feature type="domain" description="6-phosphogluconate dehydrogenase NADP-binding" evidence="3">
    <location>
        <begin position="4"/>
        <end position="158"/>
    </location>
</feature>
<evidence type="ECO:0000256" key="1">
    <source>
        <dbReference type="ARBA" id="ARBA00023002"/>
    </source>
</evidence>
<keyword evidence="1" id="KW-0560">Oxidoreductase</keyword>
<dbReference type="InterPro" id="IPR015815">
    <property type="entry name" value="HIBADH-related"/>
</dbReference>
<evidence type="ECO:0000259" key="4">
    <source>
        <dbReference type="Pfam" id="PF14833"/>
    </source>
</evidence>
<dbReference type="PIRSF" id="PIRSF000103">
    <property type="entry name" value="HIBADH"/>
    <property type="match status" value="1"/>
</dbReference>
<dbReference type="InterPro" id="IPR029154">
    <property type="entry name" value="HIBADH-like_NADP-bd"/>
</dbReference>
<proteinExistence type="predicted"/>
<evidence type="ECO:0000259" key="3">
    <source>
        <dbReference type="Pfam" id="PF03446"/>
    </source>
</evidence>
<accession>A0A0W1R3N5</accession>
<evidence type="ECO:0000256" key="2">
    <source>
        <dbReference type="ARBA" id="ARBA00023027"/>
    </source>
</evidence>
<dbReference type="Gene3D" id="3.40.50.720">
    <property type="entry name" value="NAD(P)-binding Rossmann-like Domain"/>
    <property type="match status" value="1"/>
</dbReference>
<keyword evidence="2" id="KW-0520">NAD</keyword>
<sequence>MVAVGVIGLGQMGGPITEHLLTDHDVTVFDLDRSAVDRLAADGATPAETAADAVAGVDVVFLSLPTPDIVEAVVEETATAFDSGSVLVDLSTSTPSTTGRVAELLADHDVDVLGAPVSGGPSGAEAGTLSVMVGGDEAVYEATLPIFESFASDVFHVGDQPGHGHAVKLLNNYLSFAGFLATSEAVALGRSAGLDGETLVDVFSAGSGRNSATEQKFPEYVLPEAYDMGFSLELMEKDIRLFQEFAEANDASALLGGVVRNLVGYARAQQGGDADMTRAYEFVERQMTRR</sequence>
<comment type="caution">
    <text evidence="5">The sequence shown here is derived from an EMBL/GenBank/DDBJ whole genome shotgun (WGS) entry which is preliminary data.</text>
</comment>
<dbReference type="OrthoDB" id="23890at2157"/>
<dbReference type="EMBL" id="LOPU01000040">
    <property type="protein sequence ID" value="KTG07742.1"/>
    <property type="molecule type" value="Genomic_DNA"/>
</dbReference>
<protein>
    <recommendedName>
        <fullName evidence="7">3-hydroxyisobutyrate dehydrogenase</fullName>
    </recommendedName>
</protein>
<gene>
    <name evidence="5" type="ORF">AUR64_02560</name>
</gene>
<dbReference type="GO" id="GO:0050661">
    <property type="term" value="F:NADP binding"/>
    <property type="evidence" value="ECO:0007669"/>
    <property type="project" value="InterPro"/>
</dbReference>
<dbReference type="GO" id="GO:0016616">
    <property type="term" value="F:oxidoreductase activity, acting on the CH-OH group of donors, NAD or NADP as acceptor"/>
    <property type="evidence" value="ECO:0007669"/>
    <property type="project" value="TreeGrafter"/>
</dbReference>
<dbReference type="InterPro" id="IPR006115">
    <property type="entry name" value="6PGDH_NADP-bd"/>
</dbReference>
<evidence type="ECO:0000313" key="5">
    <source>
        <dbReference type="EMBL" id="KTG07742.1"/>
    </source>
</evidence>
<dbReference type="Pfam" id="PF14833">
    <property type="entry name" value="NAD_binding_11"/>
    <property type="match status" value="1"/>
</dbReference>